<evidence type="ECO:0000256" key="4">
    <source>
        <dbReference type="RuleBase" id="RU004203"/>
    </source>
</evidence>
<dbReference type="PANTHER" id="PTHR32194">
    <property type="entry name" value="METALLOPROTEASE TLDD"/>
    <property type="match status" value="1"/>
</dbReference>
<evidence type="ECO:0000256" key="1">
    <source>
        <dbReference type="ARBA" id="ARBA00022490"/>
    </source>
</evidence>
<evidence type="ECO:0000313" key="7">
    <source>
        <dbReference type="EMBL" id="CAE0607096.1"/>
    </source>
</evidence>
<protein>
    <recommendedName>
        <fullName evidence="4">Proteasome subunit beta</fullName>
    </recommendedName>
</protein>
<dbReference type="PROSITE" id="PS00854">
    <property type="entry name" value="PROTEASOME_BETA_1"/>
    <property type="match status" value="1"/>
</dbReference>
<dbReference type="SUPFAM" id="SSF56235">
    <property type="entry name" value="N-terminal nucleophile aminohydrolases (Ntn hydrolases)"/>
    <property type="match status" value="1"/>
</dbReference>
<evidence type="ECO:0000256" key="3">
    <source>
        <dbReference type="ARBA" id="ARBA00023242"/>
    </source>
</evidence>
<keyword evidence="2 4" id="KW-0647">Proteasome</keyword>
<evidence type="ECO:0000256" key="5">
    <source>
        <dbReference type="SAM" id="MobiDB-lite"/>
    </source>
</evidence>
<comment type="similarity">
    <text evidence="4">Belongs to the peptidase T1B family.</text>
</comment>
<dbReference type="GO" id="GO:0005737">
    <property type="term" value="C:cytoplasm"/>
    <property type="evidence" value="ECO:0007669"/>
    <property type="project" value="UniProtKB-SubCell"/>
</dbReference>
<dbReference type="CDD" id="cd03760">
    <property type="entry name" value="proteasome_beta_type_4"/>
    <property type="match status" value="1"/>
</dbReference>
<dbReference type="GO" id="GO:0005839">
    <property type="term" value="C:proteasome core complex"/>
    <property type="evidence" value="ECO:0007669"/>
    <property type="project" value="InterPro"/>
</dbReference>
<dbReference type="InterPro" id="IPR001353">
    <property type="entry name" value="Proteasome_sua/b"/>
</dbReference>
<keyword evidence="3 4" id="KW-0539">Nucleus</keyword>
<comment type="function">
    <text evidence="4">Component of the proteasome, a multicatalytic proteinase complex which is characterized by its ability to cleave peptides with Arg, Phe, Tyr, Leu, and Glu adjacent to the leaving group at neutral or slightly basic pH. The proteasome has an ATP-dependent proteolytic activity.</text>
</comment>
<reference evidence="6" key="1">
    <citation type="submission" date="2021-01" db="EMBL/GenBank/DDBJ databases">
        <authorList>
            <person name="Corre E."/>
            <person name="Pelletier E."/>
            <person name="Niang G."/>
            <person name="Scheremetjew M."/>
            <person name="Finn R."/>
            <person name="Kale V."/>
            <person name="Holt S."/>
            <person name="Cochrane G."/>
            <person name="Meng A."/>
            <person name="Brown T."/>
            <person name="Cohen L."/>
        </authorList>
    </citation>
    <scope>NUCLEOTIDE SEQUENCE</scope>
    <source>
        <strain evidence="6">CCMP1897</strain>
    </source>
</reference>
<dbReference type="Gene3D" id="3.60.20.10">
    <property type="entry name" value="Glutamine Phosphoribosylpyrophosphate, subunit 1, domain 1"/>
    <property type="match status" value="1"/>
</dbReference>
<gene>
    <name evidence="6" type="ORF">PSAL00342_LOCUS912</name>
    <name evidence="7" type="ORF">PSAL00342_LOCUS913</name>
</gene>
<dbReference type="InterPro" id="IPR023333">
    <property type="entry name" value="Proteasome_suB-type"/>
</dbReference>
<dbReference type="InterPro" id="IPR016050">
    <property type="entry name" value="Proteasome_bsu_CS"/>
</dbReference>
<sequence>MYPAPAGHSPAIGPGNAGPPALLPYGGHPGPMRTTHVPKNGTEPFVVDPADATEGRNGTSDPTKHTQYPYVTGTSVLAVKYKEGVMMAADTLGSYGSTKRYKSVCRIKEVGTNVMLGASGELSDFQHIQKLLDELTTEDFMMDDGAVLSPQEIFSYLQRVMYNRRNDFDPLWNSLVIAGVDRKGVPFLGAVGMIGQAYTDSHIATGFGNALARPLFRSHQKDDMSEAEAEELLKKALKVCYYRDKNSINKFQLAKVTQAGVDVSEPFKLETNWDYGAFVNPSKHVPGTW</sequence>
<dbReference type="GO" id="GO:0005634">
    <property type="term" value="C:nucleus"/>
    <property type="evidence" value="ECO:0007669"/>
    <property type="project" value="UniProtKB-SubCell"/>
</dbReference>
<accession>A0A6U9PLH7</accession>
<comment type="subcellular location">
    <subcellularLocation>
        <location evidence="4">Cytoplasm</location>
    </subcellularLocation>
    <subcellularLocation>
        <location evidence="4">Nucleus</location>
    </subcellularLocation>
</comment>
<feature type="compositionally biased region" description="Low complexity" evidence="5">
    <location>
        <begin position="10"/>
        <end position="26"/>
    </location>
</feature>
<name>A0A6U9PLH7_9CHLO</name>
<feature type="region of interest" description="Disordered" evidence="5">
    <location>
        <begin position="1"/>
        <end position="67"/>
    </location>
</feature>
<comment type="subunit">
    <text evidence="4">Component of the proteasome complex.</text>
</comment>
<dbReference type="Pfam" id="PF00227">
    <property type="entry name" value="Proteasome"/>
    <property type="match status" value="1"/>
</dbReference>
<dbReference type="GO" id="GO:0051603">
    <property type="term" value="P:proteolysis involved in protein catabolic process"/>
    <property type="evidence" value="ECO:0007669"/>
    <property type="project" value="InterPro"/>
</dbReference>
<dbReference type="InterPro" id="IPR029055">
    <property type="entry name" value="Ntn_hydrolases_N"/>
</dbReference>
<dbReference type="EMBL" id="HBIS01001060">
    <property type="protein sequence ID" value="CAE0607095.1"/>
    <property type="molecule type" value="Transcribed_RNA"/>
</dbReference>
<dbReference type="PROSITE" id="PS51476">
    <property type="entry name" value="PROTEASOME_BETA_2"/>
    <property type="match status" value="1"/>
</dbReference>
<keyword evidence="1 4" id="KW-0963">Cytoplasm</keyword>
<dbReference type="AlphaFoldDB" id="A0A6U9PLH7"/>
<dbReference type="InterPro" id="IPR016295">
    <property type="entry name" value="Proteasome_beta4"/>
</dbReference>
<evidence type="ECO:0000256" key="2">
    <source>
        <dbReference type="ARBA" id="ARBA00022942"/>
    </source>
</evidence>
<dbReference type="FunFam" id="3.60.20.10:FF:000014">
    <property type="entry name" value="Proteasome subunit beta type-7"/>
    <property type="match status" value="1"/>
</dbReference>
<dbReference type="PANTHER" id="PTHR32194:SF6">
    <property type="entry name" value="PROTEASOME SUBUNIT BETA"/>
    <property type="match status" value="1"/>
</dbReference>
<dbReference type="EMBL" id="HBIS01001061">
    <property type="protein sequence ID" value="CAE0607096.1"/>
    <property type="molecule type" value="Transcribed_RNA"/>
</dbReference>
<proteinExistence type="inferred from homology"/>
<evidence type="ECO:0000313" key="6">
    <source>
        <dbReference type="EMBL" id="CAE0607095.1"/>
    </source>
</evidence>
<organism evidence="6">
    <name type="scientific">Picocystis salinarum</name>
    <dbReference type="NCBI Taxonomy" id="88271"/>
    <lineage>
        <taxon>Eukaryota</taxon>
        <taxon>Viridiplantae</taxon>
        <taxon>Chlorophyta</taxon>
        <taxon>Picocystophyceae</taxon>
        <taxon>Picocystales</taxon>
        <taxon>Picocystaceae</taxon>
        <taxon>Picocystis</taxon>
    </lineage>
</organism>